<proteinExistence type="predicted"/>
<name>A0A481ZAJ1_9VIRU</name>
<dbReference type="EMBL" id="MK500588">
    <property type="protein sequence ID" value="QBK92928.1"/>
    <property type="molecule type" value="Genomic_DNA"/>
</dbReference>
<reference evidence="1" key="1">
    <citation type="journal article" date="2019" name="MBio">
        <title>Virus Genomes from Deep Sea Sediments Expand the Ocean Megavirome and Support Independent Origins of Viral Gigantism.</title>
        <authorList>
            <person name="Backstrom D."/>
            <person name="Yutin N."/>
            <person name="Jorgensen S.L."/>
            <person name="Dharamshi J."/>
            <person name="Homa F."/>
            <person name="Zaremba-Niedwiedzka K."/>
            <person name="Spang A."/>
            <person name="Wolf Y.I."/>
            <person name="Koonin E.V."/>
            <person name="Ettema T.J."/>
        </authorList>
    </citation>
    <scope>NUCLEOTIDE SEQUENCE</scope>
</reference>
<gene>
    <name evidence="1" type="ORF">LCPAC403_00620</name>
</gene>
<protein>
    <submittedName>
        <fullName evidence="1">Uncharacterized protein</fullName>
    </submittedName>
</protein>
<accession>A0A481ZAJ1</accession>
<evidence type="ECO:0000313" key="1">
    <source>
        <dbReference type="EMBL" id="QBK92928.1"/>
    </source>
</evidence>
<sequence length="238" mass="25949">MNDGILLPIISILVVLSFLIWAVLAVHADQQLPGEDFTCPVRQCTVNRYNGIKTCSDEAITFDPLTEVCSDRTTCSNPVSPFAVREDGSTDQIGSPNISTCDDETECKCVSSLQCANYITSYFVIQNQDSSLSLGTSRTVFTQSNFYQVNLAGVSPSNTPPMILVDPVSNVCTINQNVLDTDKMYPKLCMTGTLAYLAEDSDLVEDVEILPLACVKGEECIEGITVYDKSLNEIVCLI</sequence>
<organism evidence="1">
    <name type="scientific">Pithovirus LCPAC403</name>
    <dbReference type="NCBI Taxonomy" id="2506596"/>
    <lineage>
        <taxon>Viruses</taxon>
        <taxon>Pithoviruses</taxon>
    </lineage>
</organism>